<keyword evidence="5" id="KW-0067">ATP-binding</keyword>
<reference evidence="8" key="1">
    <citation type="journal article" date="2017" name="Nat. Ecol. Evol.">
        <title>Genome expansion and lineage-specific genetic innovations in the forest pathogenic fungi Armillaria.</title>
        <authorList>
            <person name="Sipos G."/>
            <person name="Prasanna A.N."/>
            <person name="Walter M.C."/>
            <person name="O'Connor E."/>
            <person name="Balint B."/>
            <person name="Krizsan K."/>
            <person name="Kiss B."/>
            <person name="Hess J."/>
            <person name="Varga T."/>
            <person name="Slot J."/>
            <person name="Riley R."/>
            <person name="Boka B."/>
            <person name="Rigling D."/>
            <person name="Barry K."/>
            <person name="Lee J."/>
            <person name="Mihaltcheva S."/>
            <person name="LaButti K."/>
            <person name="Lipzen A."/>
            <person name="Waldron R."/>
            <person name="Moloney N.M."/>
            <person name="Sperisen C."/>
            <person name="Kredics L."/>
            <person name="Vagvoelgyi C."/>
            <person name="Patrignani A."/>
            <person name="Fitzpatrick D."/>
            <person name="Nagy I."/>
            <person name="Doyle S."/>
            <person name="Anderson J.B."/>
            <person name="Grigoriev I.V."/>
            <person name="Gueldener U."/>
            <person name="Muensterkoetter M."/>
            <person name="Nagy L.G."/>
        </authorList>
    </citation>
    <scope>NUCLEOTIDE SEQUENCE [LARGE SCALE GENOMIC DNA]</scope>
    <source>
        <strain evidence="8">28-4</strain>
    </source>
</reference>
<dbReference type="SUPFAM" id="SSF56112">
    <property type="entry name" value="Protein kinase-like (PK-like)"/>
    <property type="match status" value="1"/>
</dbReference>
<organism evidence="7 8">
    <name type="scientific">Armillaria solidipes</name>
    <dbReference type="NCBI Taxonomy" id="1076256"/>
    <lineage>
        <taxon>Eukaryota</taxon>
        <taxon>Fungi</taxon>
        <taxon>Dikarya</taxon>
        <taxon>Basidiomycota</taxon>
        <taxon>Agaricomycotina</taxon>
        <taxon>Agaricomycetes</taxon>
        <taxon>Agaricomycetidae</taxon>
        <taxon>Agaricales</taxon>
        <taxon>Marasmiineae</taxon>
        <taxon>Physalacriaceae</taxon>
        <taxon>Armillaria</taxon>
    </lineage>
</organism>
<accession>A0A2H3BDI7</accession>
<sequence length="159" mass="17740">MILEAVNRLYAPFLVKMHWSFADNDSLCMILDNGHAGDLLTFISSRKLFDPNHAQLYACELVEGLSSLLSAGIIHRALRPENVMIDAEGHIMLTGFDDAVMLGEDSDLTSHYCCYEYRAPELLLGWSYDVAVDCWGFGALFYFILLGQVLSCSFVPTSC</sequence>
<dbReference type="Gene3D" id="3.30.200.20">
    <property type="entry name" value="Phosphorylase Kinase, domain 1"/>
    <property type="match status" value="1"/>
</dbReference>
<keyword evidence="8" id="KW-1185">Reference proteome</keyword>
<evidence type="ECO:0000313" key="7">
    <source>
        <dbReference type="EMBL" id="PBK61893.1"/>
    </source>
</evidence>
<dbReference type="InterPro" id="IPR000719">
    <property type="entry name" value="Prot_kinase_dom"/>
</dbReference>
<keyword evidence="1" id="KW-0723">Serine/threonine-protein kinase</keyword>
<gene>
    <name evidence="7" type="ORF">ARMSODRAFT_896101</name>
</gene>
<keyword evidence="2" id="KW-0808">Transferase</keyword>
<evidence type="ECO:0000313" key="8">
    <source>
        <dbReference type="Proteomes" id="UP000218334"/>
    </source>
</evidence>
<evidence type="ECO:0000256" key="1">
    <source>
        <dbReference type="ARBA" id="ARBA00022527"/>
    </source>
</evidence>
<evidence type="ECO:0000259" key="6">
    <source>
        <dbReference type="PROSITE" id="PS50011"/>
    </source>
</evidence>
<protein>
    <submittedName>
        <fullName evidence="7">Kinase-like protein</fullName>
    </submittedName>
</protein>
<dbReference type="Pfam" id="PF00069">
    <property type="entry name" value="Pkinase"/>
    <property type="match status" value="1"/>
</dbReference>
<evidence type="ECO:0000256" key="3">
    <source>
        <dbReference type="ARBA" id="ARBA00022741"/>
    </source>
</evidence>
<keyword evidence="4 7" id="KW-0418">Kinase</keyword>
<dbReference type="InterPro" id="IPR011009">
    <property type="entry name" value="Kinase-like_dom_sf"/>
</dbReference>
<dbReference type="Gene3D" id="1.10.510.10">
    <property type="entry name" value="Transferase(Phosphotransferase) domain 1"/>
    <property type="match status" value="1"/>
</dbReference>
<evidence type="ECO:0000256" key="2">
    <source>
        <dbReference type="ARBA" id="ARBA00022679"/>
    </source>
</evidence>
<dbReference type="PROSITE" id="PS50011">
    <property type="entry name" value="PROTEIN_KINASE_DOM"/>
    <property type="match status" value="1"/>
</dbReference>
<dbReference type="PANTHER" id="PTHR24351">
    <property type="entry name" value="RIBOSOMAL PROTEIN S6 KINASE"/>
    <property type="match status" value="1"/>
</dbReference>
<dbReference type="EMBL" id="KZ293471">
    <property type="protein sequence ID" value="PBK61893.1"/>
    <property type="molecule type" value="Genomic_DNA"/>
</dbReference>
<dbReference type="GO" id="GO:0005524">
    <property type="term" value="F:ATP binding"/>
    <property type="evidence" value="ECO:0007669"/>
    <property type="project" value="UniProtKB-KW"/>
</dbReference>
<dbReference type="AlphaFoldDB" id="A0A2H3BDI7"/>
<dbReference type="Proteomes" id="UP000218334">
    <property type="component" value="Unassembled WGS sequence"/>
</dbReference>
<dbReference type="GO" id="GO:0004674">
    <property type="term" value="F:protein serine/threonine kinase activity"/>
    <property type="evidence" value="ECO:0007669"/>
    <property type="project" value="UniProtKB-KW"/>
</dbReference>
<evidence type="ECO:0000256" key="5">
    <source>
        <dbReference type="ARBA" id="ARBA00022840"/>
    </source>
</evidence>
<name>A0A2H3BDI7_9AGAR</name>
<evidence type="ECO:0000256" key="4">
    <source>
        <dbReference type="ARBA" id="ARBA00022777"/>
    </source>
</evidence>
<dbReference type="SMART" id="SM00220">
    <property type="entry name" value="S_TKc"/>
    <property type="match status" value="1"/>
</dbReference>
<keyword evidence="3" id="KW-0547">Nucleotide-binding</keyword>
<dbReference type="STRING" id="1076256.A0A2H3BDI7"/>
<proteinExistence type="predicted"/>
<feature type="domain" description="Protein kinase" evidence="6">
    <location>
        <begin position="1"/>
        <end position="159"/>
    </location>
</feature>